<dbReference type="AlphaFoldDB" id="A0A6M2BUK8"/>
<name>A0A6M2BUK8_9GAMM</name>
<dbReference type="InterPro" id="IPR051829">
    <property type="entry name" value="Multiheme_Cytochr_ET"/>
</dbReference>
<dbReference type="Pfam" id="PF13435">
    <property type="entry name" value="Cytochrome_C554"/>
    <property type="match status" value="1"/>
</dbReference>
<keyword evidence="8" id="KW-1185">Reference proteome</keyword>
<evidence type="ECO:0000256" key="2">
    <source>
        <dbReference type="ARBA" id="ARBA00022729"/>
    </source>
</evidence>
<evidence type="ECO:0000256" key="4">
    <source>
        <dbReference type="PROSITE-ProRule" id="PRU00433"/>
    </source>
</evidence>
<dbReference type="GO" id="GO:0020037">
    <property type="term" value="F:heme binding"/>
    <property type="evidence" value="ECO:0007669"/>
    <property type="project" value="InterPro"/>
</dbReference>
<dbReference type="Gene3D" id="1.10.1130.10">
    <property type="entry name" value="Flavocytochrome C3, Chain A"/>
    <property type="match status" value="1"/>
</dbReference>
<accession>A0A6M2BUK8</accession>
<gene>
    <name evidence="7" type="ORF">G7Y85_14845</name>
</gene>
<dbReference type="InterPro" id="IPR036280">
    <property type="entry name" value="Multihaem_cyt_sf"/>
</dbReference>
<sequence>MKNAHRFLRAGLILAAALAAGVAGATDALPSDSYAHVGVGSCAQSTCHGSVKPWLVSPVQQNEYFVWRDHDRHAQAFSVLDGDRGRAIAARLGAGDATKMPLCLGCHAENIPAAQRGPQFSIGEGVGCEACHGAAQKWIGMHTAPDADMASLLGQGFYPTAAPAARAQLCAGCHEFGARGADHRLMAAGHPAFADDLASYLEKWPKHYTVDADYIARKHPPEAGVQASFDRLQHAADWAGALARSTAGVNGVFPEFSFFRCDSCHRPAEARDTAGRTRPRLNDSAVRALLADEHALDPAQRTQIAQRLEQLSAGLDRGDRAAYAAAAQALNLSLRSALAAGVPGTR</sequence>
<protein>
    <recommendedName>
        <fullName evidence="6">Cytochrome c domain-containing protein</fullName>
    </recommendedName>
</protein>
<evidence type="ECO:0000259" key="6">
    <source>
        <dbReference type="PROSITE" id="PS51007"/>
    </source>
</evidence>
<keyword evidence="3 4" id="KW-0408">Iron</keyword>
<keyword evidence="2 5" id="KW-0732">Signal</keyword>
<evidence type="ECO:0000313" key="8">
    <source>
        <dbReference type="Proteomes" id="UP000472676"/>
    </source>
</evidence>
<dbReference type="RefSeq" id="WP_166258759.1">
    <property type="nucleotide sequence ID" value="NZ_JAAMOW010000007.1"/>
</dbReference>
<dbReference type="GO" id="GO:0009055">
    <property type="term" value="F:electron transfer activity"/>
    <property type="evidence" value="ECO:0007669"/>
    <property type="project" value="InterPro"/>
</dbReference>
<keyword evidence="1 4" id="KW-0479">Metal-binding</keyword>
<dbReference type="EMBL" id="JAAMOW010000007">
    <property type="protein sequence ID" value="NGY06050.1"/>
    <property type="molecule type" value="Genomic_DNA"/>
</dbReference>
<dbReference type="PROSITE" id="PS51007">
    <property type="entry name" value="CYTC"/>
    <property type="match status" value="1"/>
</dbReference>
<evidence type="ECO:0000256" key="3">
    <source>
        <dbReference type="ARBA" id="ARBA00023004"/>
    </source>
</evidence>
<dbReference type="PANTHER" id="PTHR35038">
    <property type="entry name" value="DISSIMILATORY SULFITE REDUCTASE SIRA"/>
    <property type="match status" value="1"/>
</dbReference>
<evidence type="ECO:0000313" key="7">
    <source>
        <dbReference type="EMBL" id="NGY06050.1"/>
    </source>
</evidence>
<reference evidence="7 8" key="1">
    <citation type="journal article" date="2014" name="Int. J. Syst. Evol. Microbiol.">
        <title>Solimonas terrae sp. nov., isolated from soil.</title>
        <authorList>
            <person name="Kim S.J."/>
            <person name="Moon J.Y."/>
            <person name="Weon H.Y."/>
            <person name="Ahn J.H."/>
            <person name="Chen W.M."/>
            <person name="Kwon S.W."/>
        </authorList>
    </citation>
    <scope>NUCLEOTIDE SEQUENCE [LARGE SCALE GENOMIC DNA]</scope>
    <source>
        <strain evidence="7 8">KIS83-12</strain>
    </source>
</reference>
<feature type="chain" id="PRO_5026667802" description="Cytochrome c domain-containing protein" evidence="5">
    <location>
        <begin position="26"/>
        <end position="346"/>
    </location>
</feature>
<feature type="signal peptide" evidence="5">
    <location>
        <begin position="1"/>
        <end position="25"/>
    </location>
</feature>
<keyword evidence="4" id="KW-0349">Heme</keyword>
<proteinExistence type="predicted"/>
<comment type="caution">
    <text evidence="7">The sequence shown here is derived from an EMBL/GenBank/DDBJ whole genome shotgun (WGS) entry which is preliminary data.</text>
</comment>
<organism evidence="7 8">
    <name type="scientific">Solimonas terrae</name>
    <dbReference type="NCBI Taxonomy" id="1396819"/>
    <lineage>
        <taxon>Bacteria</taxon>
        <taxon>Pseudomonadati</taxon>
        <taxon>Pseudomonadota</taxon>
        <taxon>Gammaproteobacteria</taxon>
        <taxon>Nevskiales</taxon>
        <taxon>Nevskiaceae</taxon>
        <taxon>Solimonas</taxon>
    </lineage>
</organism>
<evidence type="ECO:0000256" key="5">
    <source>
        <dbReference type="SAM" id="SignalP"/>
    </source>
</evidence>
<dbReference type="SUPFAM" id="SSF48695">
    <property type="entry name" value="Multiheme cytochromes"/>
    <property type="match status" value="1"/>
</dbReference>
<feature type="domain" description="Cytochrome c" evidence="6">
    <location>
        <begin position="112"/>
        <end position="205"/>
    </location>
</feature>
<dbReference type="PANTHER" id="PTHR35038:SF8">
    <property type="entry name" value="C-TYPE POLYHEME CYTOCHROME OMCC"/>
    <property type="match status" value="1"/>
</dbReference>
<dbReference type="InterPro" id="IPR023155">
    <property type="entry name" value="Cyt_c-552/4"/>
</dbReference>
<dbReference type="Proteomes" id="UP000472676">
    <property type="component" value="Unassembled WGS sequence"/>
</dbReference>
<dbReference type="InterPro" id="IPR009056">
    <property type="entry name" value="Cyt_c-like_dom"/>
</dbReference>
<evidence type="ECO:0000256" key="1">
    <source>
        <dbReference type="ARBA" id="ARBA00022723"/>
    </source>
</evidence>
<dbReference type="GO" id="GO:0046872">
    <property type="term" value="F:metal ion binding"/>
    <property type="evidence" value="ECO:0007669"/>
    <property type="project" value="UniProtKB-KW"/>
</dbReference>